<reference evidence="6" key="1">
    <citation type="submission" date="2020-05" db="EMBL/GenBank/DDBJ databases">
        <authorList>
            <person name="Chiriac C."/>
            <person name="Salcher M."/>
            <person name="Ghai R."/>
            <person name="Kavagutti S V."/>
        </authorList>
    </citation>
    <scope>NUCLEOTIDE SEQUENCE</scope>
</reference>
<dbReference type="PANTHER" id="PTHR10885">
    <property type="entry name" value="ISOPENTENYL-DIPHOSPHATE DELTA-ISOMERASE"/>
    <property type="match status" value="1"/>
</dbReference>
<sequence>MTTSTAAHPDNSPSEMVELVDPAGNVLGLVTRQQMRAESLWHRSVFIAVVSHAGQLLVHKRAETKDVWPGSWDVCVGGVMSPGEEWEDGALRELREELGLEGVSVESLGTGVYADDDVRIVAACFVCRTDGPFHFADGEITEAHWAPPEEIPVWLGAKHFLPDSVALVLPRLRLS</sequence>
<evidence type="ECO:0000256" key="3">
    <source>
        <dbReference type="ARBA" id="ARBA00022801"/>
    </source>
</evidence>
<keyword evidence="4" id="KW-0460">Magnesium</keyword>
<dbReference type="PANTHER" id="PTHR10885:SF0">
    <property type="entry name" value="ISOPENTENYL-DIPHOSPHATE DELTA-ISOMERASE"/>
    <property type="match status" value="1"/>
</dbReference>
<organism evidence="6">
    <name type="scientific">freshwater metagenome</name>
    <dbReference type="NCBI Taxonomy" id="449393"/>
    <lineage>
        <taxon>unclassified sequences</taxon>
        <taxon>metagenomes</taxon>
        <taxon>ecological metagenomes</taxon>
    </lineage>
</organism>
<dbReference type="Pfam" id="PF00293">
    <property type="entry name" value="NUDIX"/>
    <property type="match status" value="1"/>
</dbReference>
<dbReference type="PIRSF" id="PIRSF017340">
    <property type="entry name" value="Nudix_hydro"/>
    <property type="match status" value="1"/>
</dbReference>
<dbReference type="GO" id="GO:0016817">
    <property type="term" value="F:hydrolase activity, acting on acid anhydrides"/>
    <property type="evidence" value="ECO:0007669"/>
    <property type="project" value="InterPro"/>
</dbReference>
<dbReference type="AlphaFoldDB" id="A0A6J6M059"/>
<comment type="cofactor">
    <cofactor evidence="1">
        <name>Mg(2+)</name>
        <dbReference type="ChEBI" id="CHEBI:18420"/>
    </cofactor>
</comment>
<evidence type="ECO:0000256" key="1">
    <source>
        <dbReference type="ARBA" id="ARBA00001946"/>
    </source>
</evidence>
<keyword evidence="2" id="KW-0479">Metal-binding</keyword>
<dbReference type="Gene3D" id="3.90.79.10">
    <property type="entry name" value="Nucleoside Triphosphate Pyrophosphohydrolase"/>
    <property type="match status" value="1"/>
</dbReference>
<dbReference type="CDD" id="cd04697">
    <property type="entry name" value="NUDIX_Hydrolase"/>
    <property type="match status" value="1"/>
</dbReference>
<protein>
    <submittedName>
        <fullName evidence="6">Unannotated protein</fullName>
    </submittedName>
</protein>
<dbReference type="InterPro" id="IPR024195">
    <property type="entry name" value="NUDIX_hydrolase_YfcD_pred"/>
</dbReference>
<dbReference type="GO" id="GO:0046872">
    <property type="term" value="F:metal ion binding"/>
    <property type="evidence" value="ECO:0007669"/>
    <property type="project" value="UniProtKB-KW"/>
</dbReference>
<keyword evidence="3" id="KW-0378">Hydrolase</keyword>
<dbReference type="SUPFAM" id="SSF55811">
    <property type="entry name" value="Nudix"/>
    <property type="match status" value="1"/>
</dbReference>
<evidence type="ECO:0000256" key="2">
    <source>
        <dbReference type="ARBA" id="ARBA00022723"/>
    </source>
</evidence>
<evidence type="ECO:0000259" key="5">
    <source>
        <dbReference type="PROSITE" id="PS51462"/>
    </source>
</evidence>
<name>A0A6J6M059_9ZZZZ</name>
<dbReference type="PROSITE" id="PS51462">
    <property type="entry name" value="NUDIX"/>
    <property type="match status" value="1"/>
</dbReference>
<evidence type="ECO:0000256" key="4">
    <source>
        <dbReference type="ARBA" id="ARBA00022842"/>
    </source>
</evidence>
<feature type="domain" description="Nudix hydrolase" evidence="5">
    <location>
        <begin position="40"/>
        <end position="174"/>
    </location>
</feature>
<dbReference type="InterPro" id="IPR015797">
    <property type="entry name" value="NUDIX_hydrolase-like_dom_sf"/>
</dbReference>
<accession>A0A6J6M059</accession>
<proteinExistence type="predicted"/>
<gene>
    <name evidence="6" type="ORF">UFOPK2169_01730</name>
</gene>
<dbReference type="InterPro" id="IPR020084">
    <property type="entry name" value="NUDIX_hydrolase_CS"/>
</dbReference>
<dbReference type="EMBL" id="CAEZWE010000109">
    <property type="protein sequence ID" value="CAB4666458.1"/>
    <property type="molecule type" value="Genomic_DNA"/>
</dbReference>
<evidence type="ECO:0000313" key="6">
    <source>
        <dbReference type="EMBL" id="CAB4666458.1"/>
    </source>
</evidence>
<dbReference type="InterPro" id="IPR000086">
    <property type="entry name" value="NUDIX_hydrolase_dom"/>
</dbReference>
<dbReference type="PROSITE" id="PS00893">
    <property type="entry name" value="NUDIX_BOX"/>
    <property type="match status" value="1"/>
</dbReference>